<dbReference type="InterPro" id="IPR011250">
    <property type="entry name" value="OMP/PagP_B-barrel"/>
</dbReference>
<dbReference type="InterPro" id="IPR027385">
    <property type="entry name" value="Beta-barrel_OMP"/>
</dbReference>
<comment type="caution">
    <text evidence="4">The sequence shown here is derived from an EMBL/GenBank/DDBJ whole genome shotgun (WGS) entry which is preliminary data.</text>
</comment>
<protein>
    <recommendedName>
        <fullName evidence="3">Outer membrane protein beta-barrel domain-containing protein</fullName>
    </recommendedName>
</protein>
<sequence length="186" mass="21291">MKKIVGAFALFFSLSAGAVEWNNPFERICLGEYQVVGTIGLGQGELQINDERDFYGYGSIGISPSLGLWQIELRYTNFDDGGVDIDQYGINFKVDFTLDCDVQCLYWMAGWNYSDLDVHEVIRGGEPVIVDKTGHDNYWNLGVGYRYRWTQKFDTSLEYMYNDVGRVDDYDLGSLRGLTINLAYRF</sequence>
<reference evidence="4 5" key="1">
    <citation type="submission" date="2024-02" db="EMBL/GenBank/DDBJ databases">
        <title>Microbulbifer aestuariivivens NBRC 112533.</title>
        <authorList>
            <person name="Ichikawa N."/>
            <person name="Katano-Makiyama Y."/>
            <person name="Hidaka K."/>
        </authorList>
    </citation>
    <scope>NUCLEOTIDE SEQUENCE [LARGE SCALE GENOMIC DNA]</scope>
    <source>
        <strain evidence="4 5">NBRC 112533</strain>
    </source>
</reference>
<gene>
    <name evidence="4" type="ORF">Maes01_01875</name>
</gene>
<dbReference type="SUPFAM" id="SSF56925">
    <property type="entry name" value="OMPA-like"/>
    <property type="match status" value="1"/>
</dbReference>
<feature type="domain" description="Outer membrane protein beta-barrel" evidence="3">
    <location>
        <begin position="47"/>
        <end position="186"/>
    </location>
</feature>
<evidence type="ECO:0000256" key="1">
    <source>
        <dbReference type="ARBA" id="ARBA00022729"/>
    </source>
</evidence>
<dbReference type="Proteomes" id="UP001408594">
    <property type="component" value="Unassembled WGS sequence"/>
</dbReference>
<evidence type="ECO:0000259" key="3">
    <source>
        <dbReference type="Pfam" id="PF13505"/>
    </source>
</evidence>
<proteinExistence type="predicted"/>
<keyword evidence="1 2" id="KW-0732">Signal</keyword>
<organism evidence="4 5">
    <name type="scientific">Microbulbifer aestuariivivens</name>
    <dbReference type="NCBI Taxonomy" id="1908308"/>
    <lineage>
        <taxon>Bacteria</taxon>
        <taxon>Pseudomonadati</taxon>
        <taxon>Pseudomonadota</taxon>
        <taxon>Gammaproteobacteria</taxon>
        <taxon>Cellvibrionales</taxon>
        <taxon>Microbulbiferaceae</taxon>
        <taxon>Microbulbifer</taxon>
    </lineage>
</organism>
<dbReference type="Pfam" id="PF13505">
    <property type="entry name" value="OMP_b-brl"/>
    <property type="match status" value="1"/>
</dbReference>
<keyword evidence="5" id="KW-1185">Reference proteome</keyword>
<feature type="signal peptide" evidence="2">
    <location>
        <begin position="1"/>
        <end position="18"/>
    </location>
</feature>
<dbReference type="Gene3D" id="2.40.160.20">
    <property type="match status" value="1"/>
</dbReference>
<feature type="chain" id="PRO_5045988184" description="Outer membrane protein beta-barrel domain-containing protein" evidence="2">
    <location>
        <begin position="19"/>
        <end position="186"/>
    </location>
</feature>
<accession>A0ABP9WQK9</accession>
<dbReference type="EMBL" id="BAABRT010000013">
    <property type="protein sequence ID" value="GAA5525309.1"/>
    <property type="molecule type" value="Genomic_DNA"/>
</dbReference>
<name>A0ABP9WQK9_9GAMM</name>
<evidence type="ECO:0000256" key="2">
    <source>
        <dbReference type="SAM" id="SignalP"/>
    </source>
</evidence>
<evidence type="ECO:0000313" key="4">
    <source>
        <dbReference type="EMBL" id="GAA5525309.1"/>
    </source>
</evidence>
<evidence type="ECO:0000313" key="5">
    <source>
        <dbReference type="Proteomes" id="UP001408594"/>
    </source>
</evidence>
<dbReference type="RefSeq" id="WP_345550905.1">
    <property type="nucleotide sequence ID" value="NZ_BAABRT010000013.1"/>
</dbReference>